<dbReference type="EMBL" id="JAGQLG010000111">
    <property type="protein sequence ID" value="MCA9382339.1"/>
    <property type="molecule type" value="Genomic_DNA"/>
</dbReference>
<reference evidence="2" key="1">
    <citation type="submission" date="2020-04" db="EMBL/GenBank/DDBJ databases">
        <authorList>
            <person name="Zhang T."/>
        </authorList>
    </citation>
    <scope>NUCLEOTIDE SEQUENCE</scope>
    <source>
        <strain evidence="2">HKST-UBA10</strain>
    </source>
</reference>
<dbReference type="GO" id="GO:0010038">
    <property type="term" value="P:response to metal ion"/>
    <property type="evidence" value="ECO:0007669"/>
    <property type="project" value="InterPro"/>
</dbReference>
<gene>
    <name evidence="2" type="primary">cutA</name>
    <name evidence="2" type="ORF">KC660_02945</name>
</gene>
<proteinExistence type="inferred from homology"/>
<evidence type="ECO:0000256" key="1">
    <source>
        <dbReference type="ARBA" id="ARBA00010169"/>
    </source>
</evidence>
<dbReference type="Gene3D" id="3.30.70.120">
    <property type="match status" value="1"/>
</dbReference>
<comment type="caution">
    <text evidence="2">The sequence shown here is derived from an EMBL/GenBank/DDBJ whole genome shotgun (WGS) entry which is preliminary data.</text>
</comment>
<dbReference type="InterPro" id="IPR004323">
    <property type="entry name" value="Ion_tolerance_CutA"/>
</dbReference>
<comment type="similarity">
    <text evidence="1">Belongs to the CutA family.</text>
</comment>
<evidence type="ECO:0000313" key="2">
    <source>
        <dbReference type="EMBL" id="MCA9382339.1"/>
    </source>
</evidence>
<dbReference type="Pfam" id="PF03091">
    <property type="entry name" value="CutA1"/>
    <property type="match status" value="1"/>
</dbReference>
<protein>
    <submittedName>
        <fullName evidence="2">Divalent cation tolerance protein CutA</fullName>
    </submittedName>
</protein>
<dbReference type="Proteomes" id="UP000782843">
    <property type="component" value="Unassembled WGS sequence"/>
</dbReference>
<evidence type="ECO:0000313" key="3">
    <source>
        <dbReference type="Proteomes" id="UP000782843"/>
    </source>
</evidence>
<sequence>MEDYVSVYVYISCPTKEEALKHCKYLVEKEICGTAKIHENTTLVYPGEKGVEADGVVLMVLKSTKENLMKIQEYILENHSWGTPCVEVVPITGDYC</sequence>
<dbReference type="SUPFAM" id="SSF54913">
    <property type="entry name" value="GlnB-like"/>
    <property type="match status" value="1"/>
</dbReference>
<reference evidence="2" key="2">
    <citation type="journal article" date="2021" name="Microbiome">
        <title>Successional dynamics and alternative stable states in a saline activated sludge microbial community over 9 years.</title>
        <authorList>
            <person name="Wang Y."/>
            <person name="Ye J."/>
            <person name="Ju F."/>
            <person name="Liu L."/>
            <person name="Boyd J.A."/>
            <person name="Deng Y."/>
            <person name="Parks D.H."/>
            <person name="Jiang X."/>
            <person name="Yin X."/>
            <person name="Woodcroft B.J."/>
            <person name="Tyson G.W."/>
            <person name="Hugenholtz P."/>
            <person name="Polz M.F."/>
            <person name="Zhang T."/>
        </authorList>
    </citation>
    <scope>NUCLEOTIDE SEQUENCE</scope>
    <source>
        <strain evidence="2">HKST-UBA10</strain>
    </source>
</reference>
<dbReference type="InterPro" id="IPR015867">
    <property type="entry name" value="N-reg_PII/ATP_PRibTrfase_C"/>
</dbReference>
<dbReference type="InterPro" id="IPR011322">
    <property type="entry name" value="N-reg_PII-like_a/b"/>
</dbReference>
<organism evidence="2 3">
    <name type="scientific">Candidatus Dojkabacteria bacterium</name>
    <dbReference type="NCBI Taxonomy" id="2099670"/>
    <lineage>
        <taxon>Bacteria</taxon>
        <taxon>Candidatus Dojkabacteria</taxon>
    </lineage>
</organism>
<name>A0A955L3Q8_9BACT</name>
<dbReference type="AlphaFoldDB" id="A0A955L3Q8"/>
<accession>A0A955L3Q8</accession>